<dbReference type="RefSeq" id="WP_068748198.1">
    <property type="nucleotide sequence ID" value="NZ_LOHZ01000025.1"/>
</dbReference>
<comment type="caution">
    <text evidence="3">The sequence shown here is derived from an EMBL/GenBank/DDBJ whole genome shotgun (WGS) entry which is preliminary data.</text>
</comment>
<evidence type="ECO:0000259" key="2">
    <source>
        <dbReference type="PROSITE" id="PS50263"/>
    </source>
</evidence>
<dbReference type="InterPro" id="IPR003010">
    <property type="entry name" value="C-N_Hydrolase"/>
</dbReference>
<name>A0A162MNY2_9FIRM</name>
<dbReference type="Proteomes" id="UP000075737">
    <property type="component" value="Unassembled WGS sequence"/>
</dbReference>
<gene>
    <name evidence="3" type="primary">ramA</name>
    <name evidence="3" type="ORF">ATZ99_10690</name>
</gene>
<dbReference type="CDD" id="cd07197">
    <property type="entry name" value="nitrilase"/>
    <property type="match status" value="1"/>
</dbReference>
<keyword evidence="4" id="KW-1185">Reference proteome</keyword>
<reference evidence="3 4" key="1">
    <citation type="submission" date="2015-12" db="EMBL/GenBank/DDBJ databases">
        <title>Draft genome of Thermovenabulum gondwanense isolated from a red thermophilic microbial mat colonisisng an outflow channel of a bore well.</title>
        <authorList>
            <person name="Patel B.K."/>
        </authorList>
    </citation>
    <scope>NUCLEOTIDE SEQUENCE [LARGE SCALE GENOMIC DNA]</scope>
    <source>
        <strain evidence="3 4">R270</strain>
    </source>
</reference>
<dbReference type="PANTHER" id="PTHR43674">
    <property type="entry name" value="NITRILASE C965.09-RELATED"/>
    <property type="match status" value="1"/>
</dbReference>
<dbReference type="EC" id="3.5.1.100" evidence="3"/>
<dbReference type="STRING" id="520767.ATZ99_10690"/>
<accession>A0A162MNY2</accession>
<dbReference type="EMBL" id="LOHZ01000025">
    <property type="protein sequence ID" value="KYO66824.1"/>
    <property type="molecule type" value="Genomic_DNA"/>
</dbReference>
<dbReference type="PANTHER" id="PTHR43674:SF16">
    <property type="entry name" value="CARBON-NITROGEN FAMILY, PUTATIVE (AFU_ORTHOLOGUE AFUA_5G02350)-RELATED"/>
    <property type="match status" value="1"/>
</dbReference>
<evidence type="ECO:0000256" key="1">
    <source>
        <dbReference type="ARBA" id="ARBA00022801"/>
    </source>
</evidence>
<dbReference type="Pfam" id="PF00795">
    <property type="entry name" value="CN_hydrolase"/>
    <property type="match status" value="1"/>
</dbReference>
<keyword evidence="1 3" id="KW-0378">Hydrolase</keyword>
<proteinExistence type="predicted"/>
<dbReference type="InterPro" id="IPR036526">
    <property type="entry name" value="C-N_Hydrolase_sf"/>
</dbReference>
<dbReference type="AlphaFoldDB" id="A0A162MNY2"/>
<organism evidence="3 4">
    <name type="scientific">Thermovenabulum gondwanense</name>
    <dbReference type="NCBI Taxonomy" id="520767"/>
    <lineage>
        <taxon>Bacteria</taxon>
        <taxon>Bacillati</taxon>
        <taxon>Bacillota</taxon>
        <taxon>Clostridia</taxon>
        <taxon>Thermosediminibacterales</taxon>
        <taxon>Thermosediminibacteraceae</taxon>
        <taxon>Thermovenabulum</taxon>
    </lineage>
</organism>
<feature type="domain" description="CN hydrolase" evidence="2">
    <location>
        <begin position="4"/>
        <end position="248"/>
    </location>
</feature>
<dbReference type="OrthoDB" id="9811121at2"/>
<dbReference type="PATRIC" id="fig|520767.4.peg.1168"/>
<dbReference type="PROSITE" id="PS50263">
    <property type="entry name" value="CN_HYDROLASE"/>
    <property type="match status" value="1"/>
</dbReference>
<dbReference type="Gene3D" id="3.60.110.10">
    <property type="entry name" value="Carbon-nitrogen hydrolase"/>
    <property type="match status" value="1"/>
</dbReference>
<dbReference type="InterPro" id="IPR050345">
    <property type="entry name" value="Aliph_Amidase/BUP"/>
</dbReference>
<evidence type="ECO:0000313" key="3">
    <source>
        <dbReference type="EMBL" id="KYO66824.1"/>
    </source>
</evidence>
<dbReference type="SUPFAM" id="SSF56317">
    <property type="entry name" value="Carbon-nitrogen hydrolase"/>
    <property type="match status" value="1"/>
</dbReference>
<protein>
    <submittedName>
        <fullName evidence="3">(R)-stereoselective amidase</fullName>
        <ecNumber evidence="3">3.5.1.100</ecNumber>
    </submittedName>
</protein>
<dbReference type="GO" id="GO:0016811">
    <property type="term" value="F:hydrolase activity, acting on carbon-nitrogen (but not peptide) bonds, in linear amides"/>
    <property type="evidence" value="ECO:0007669"/>
    <property type="project" value="TreeGrafter"/>
</dbReference>
<evidence type="ECO:0000313" key="4">
    <source>
        <dbReference type="Proteomes" id="UP000075737"/>
    </source>
</evidence>
<sequence>MKEFTVCGVQIAPKPNDISYNVGKIKEWAKKAKKLHNPDLIVFPESATTGFTPNMPISEFYNLIDPIPGKVTEEMEKLSKELDAYLVVPMYEKGEQPNVVYNSAVVIGPSEGIIGIYRKTHLFPTERLSAGGWSTPGKEAPVFELPFCKLGVMICYDGDFPELARELVVKGAEVIVRPSALLRSFDIWELTNKARAYDNHVYFVAVNAVGPDAGNNFYFGHSMIINPIAQKLAQARGTEEIIYAKLDPDPIKYVTYGASTPMIFDHVEDRNLEVYKNIMKKSKCPFEPAKRIPY</sequence>